<dbReference type="PANTHER" id="PTHR32125">
    <property type="entry name" value="2-C-METHYL-D-ERYTHRITOL 4-PHOSPHATE CYTIDYLYLTRANSFERASE, CHLOROPLASTIC"/>
    <property type="match status" value="1"/>
</dbReference>
<feature type="site" description="Transition state stabilizer" evidence="7">
    <location>
        <position position="21"/>
    </location>
</feature>
<evidence type="ECO:0000256" key="4">
    <source>
        <dbReference type="ARBA" id="ARBA00022679"/>
    </source>
</evidence>
<evidence type="ECO:0000256" key="5">
    <source>
        <dbReference type="ARBA" id="ARBA00022695"/>
    </source>
</evidence>
<dbReference type="InterPro" id="IPR050088">
    <property type="entry name" value="IspD/TarI_cytidylyltransf_bact"/>
</dbReference>
<evidence type="ECO:0000256" key="7">
    <source>
        <dbReference type="HAMAP-Rule" id="MF_00108"/>
    </source>
</evidence>
<evidence type="ECO:0000256" key="3">
    <source>
        <dbReference type="ARBA" id="ARBA00009789"/>
    </source>
</evidence>
<keyword evidence="5 7" id="KW-0548">Nucleotidyltransferase</keyword>
<evidence type="ECO:0000256" key="2">
    <source>
        <dbReference type="ARBA" id="ARBA00004787"/>
    </source>
</evidence>
<comment type="function">
    <text evidence="7">Catalyzes the formation of 4-diphosphocytidyl-2-C-methyl-D-erythritol from CTP and 2-C-methyl-D-erythritol 4-phosphate (MEP).</text>
</comment>
<dbReference type="Pfam" id="PF01128">
    <property type="entry name" value="IspD"/>
    <property type="match status" value="1"/>
</dbReference>
<dbReference type="SUPFAM" id="SSF53448">
    <property type="entry name" value="Nucleotide-diphospho-sugar transferases"/>
    <property type="match status" value="1"/>
</dbReference>
<feature type="site" description="Transition state stabilizer" evidence="7">
    <location>
        <position position="14"/>
    </location>
</feature>
<keyword evidence="4 7" id="KW-0808">Transferase</keyword>
<comment type="pathway">
    <text evidence="2 7">Isoprenoid biosynthesis; isopentenyl diphosphate biosynthesis via DXP pathway; isopentenyl diphosphate from 1-deoxy-D-xylulose 5-phosphate: step 2/6.</text>
</comment>
<feature type="site" description="Positions MEP for the nucleophilic attack" evidence="7">
    <location>
        <position position="213"/>
    </location>
</feature>
<dbReference type="GO" id="GO:0050518">
    <property type="term" value="F:2-C-methyl-D-erythritol 4-phosphate cytidylyltransferase activity"/>
    <property type="evidence" value="ECO:0007669"/>
    <property type="project" value="UniProtKB-UniRule"/>
</dbReference>
<dbReference type="AlphaFoldDB" id="A0A2K9P0J2"/>
<reference evidence="8 9" key="1">
    <citation type="submission" date="2017-04" db="EMBL/GenBank/DDBJ databases">
        <title>Monoglobus pectinilyticus 14 draft genome.</title>
        <authorList>
            <person name="Kim C."/>
            <person name="Rosendale D.I."/>
            <person name="Kelly W.J."/>
            <person name="Tannock G.W."/>
            <person name="Patchett M.L."/>
            <person name="Jordens J.Z."/>
        </authorList>
    </citation>
    <scope>NUCLEOTIDE SEQUENCE [LARGE SCALE GENOMIC DNA]</scope>
    <source>
        <strain evidence="8 9">14</strain>
    </source>
</reference>
<dbReference type="GO" id="GO:0019288">
    <property type="term" value="P:isopentenyl diphosphate biosynthetic process, methylerythritol 4-phosphate pathway"/>
    <property type="evidence" value="ECO:0007669"/>
    <property type="project" value="UniProtKB-UniRule"/>
</dbReference>
<dbReference type="PROSITE" id="PS01295">
    <property type="entry name" value="ISPD"/>
    <property type="match status" value="1"/>
</dbReference>
<proteinExistence type="inferred from homology"/>
<dbReference type="InterPro" id="IPR001228">
    <property type="entry name" value="IspD"/>
</dbReference>
<comment type="similarity">
    <text evidence="3 7">Belongs to the IspD/TarI cytidylyltransferase family. IspD subfamily.</text>
</comment>
<evidence type="ECO:0000313" key="9">
    <source>
        <dbReference type="Proteomes" id="UP000235589"/>
    </source>
</evidence>
<keyword evidence="6 7" id="KW-0414">Isoprene biosynthesis</keyword>
<feature type="site" description="Positions MEP for the nucleophilic attack" evidence="7">
    <location>
        <position position="156"/>
    </location>
</feature>
<dbReference type="InterPro" id="IPR034683">
    <property type="entry name" value="IspD/TarI"/>
</dbReference>
<dbReference type="KEGG" id="mpec:B9O19_00597"/>
<evidence type="ECO:0000256" key="1">
    <source>
        <dbReference type="ARBA" id="ARBA00001282"/>
    </source>
</evidence>
<dbReference type="InterPro" id="IPR018294">
    <property type="entry name" value="ISPD_synthase_CS"/>
</dbReference>
<evidence type="ECO:0000313" key="8">
    <source>
        <dbReference type="EMBL" id="AUO18780.1"/>
    </source>
</evidence>
<keyword evidence="9" id="KW-1185">Reference proteome</keyword>
<sequence length="234" mass="25503">MTTAIIVAAGSSSRMKTNISKQLIELDGIPVIIRTINVFEFLSEIDSVLIVTRKCDIEIIKKLVSEHNIKKVSAVIEGGSTRQESVFLGLSHLNSGNDDIVLIHDGARPFVSASHIKEIISELRSGSSKAAAIGVPVKDTIKQTNERGYIKNTPDRSKLVSIQTPQGFRYGIIMEAHKKARELNLSVTDDCAVIEALTSEPVKVITGDYNNIKITTPEDIILGEAIIAKIQNNT</sequence>
<protein>
    <recommendedName>
        <fullName evidence="7">2-C-methyl-D-erythritol 4-phosphate cytidylyltransferase</fullName>
        <ecNumber evidence="7">2.7.7.60</ecNumber>
    </recommendedName>
    <alternativeName>
        <fullName evidence="7">4-diphosphocytidyl-2C-methyl-D-erythritol synthase</fullName>
    </alternativeName>
    <alternativeName>
        <fullName evidence="7">MEP cytidylyltransferase</fullName>
        <shortName evidence="7">MCT</shortName>
    </alternativeName>
</protein>
<dbReference type="UniPathway" id="UPA00056">
    <property type="reaction ID" value="UER00093"/>
</dbReference>
<dbReference type="FunFam" id="3.90.550.10:FF:000003">
    <property type="entry name" value="2-C-methyl-D-erythritol 4-phosphate cytidylyltransferase"/>
    <property type="match status" value="1"/>
</dbReference>
<comment type="catalytic activity">
    <reaction evidence="1 7">
        <text>2-C-methyl-D-erythritol 4-phosphate + CTP + H(+) = 4-CDP-2-C-methyl-D-erythritol + diphosphate</text>
        <dbReference type="Rhea" id="RHEA:13429"/>
        <dbReference type="ChEBI" id="CHEBI:15378"/>
        <dbReference type="ChEBI" id="CHEBI:33019"/>
        <dbReference type="ChEBI" id="CHEBI:37563"/>
        <dbReference type="ChEBI" id="CHEBI:57823"/>
        <dbReference type="ChEBI" id="CHEBI:58262"/>
        <dbReference type="EC" id="2.7.7.60"/>
    </reaction>
</comment>
<dbReference type="NCBIfam" id="TIGR00453">
    <property type="entry name" value="ispD"/>
    <property type="match status" value="1"/>
</dbReference>
<dbReference type="InterPro" id="IPR029044">
    <property type="entry name" value="Nucleotide-diphossugar_trans"/>
</dbReference>
<accession>A0A2K9P0J2</accession>
<evidence type="ECO:0000256" key="6">
    <source>
        <dbReference type="ARBA" id="ARBA00023229"/>
    </source>
</evidence>
<dbReference type="Gene3D" id="3.90.550.10">
    <property type="entry name" value="Spore Coat Polysaccharide Biosynthesis Protein SpsA, Chain A"/>
    <property type="match status" value="1"/>
</dbReference>
<dbReference type="PANTHER" id="PTHR32125:SF4">
    <property type="entry name" value="2-C-METHYL-D-ERYTHRITOL 4-PHOSPHATE CYTIDYLYLTRANSFERASE, CHLOROPLASTIC"/>
    <property type="match status" value="1"/>
</dbReference>
<dbReference type="HAMAP" id="MF_00108">
    <property type="entry name" value="IspD"/>
    <property type="match status" value="1"/>
</dbReference>
<dbReference type="EC" id="2.7.7.60" evidence="7"/>
<dbReference type="CDD" id="cd02516">
    <property type="entry name" value="CDP-ME_synthetase"/>
    <property type="match status" value="1"/>
</dbReference>
<gene>
    <name evidence="7" type="primary">ispD</name>
    <name evidence="8" type="ORF">B9O19_00597</name>
</gene>
<dbReference type="EMBL" id="CP020991">
    <property type="protein sequence ID" value="AUO18780.1"/>
    <property type="molecule type" value="Genomic_DNA"/>
</dbReference>
<dbReference type="Proteomes" id="UP000235589">
    <property type="component" value="Chromosome"/>
</dbReference>
<organism evidence="8 9">
    <name type="scientific">Monoglobus pectinilyticus</name>
    <dbReference type="NCBI Taxonomy" id="1981510"/>
    <lineage>
        <taxon>Bacteria</taxon>
        <taxon>Bacillati</taxon>
        <taxon>Bacillota</taxon>
        <taxon>Clostridia</taxon>
        <taxon>Monoglobales</taxon>
        <taxon>Monoglobaceae</taxon>
        <taxon>Monoglobus</taxon>
    </lineage>
</organism>
<dbReference type="RefSeq" id="WP_102365034.1">
    <property type="nucleotide sequence ID" value="NZ_CP020991.1"/>
</dbReference>
<name>A0A2K9P0J2_9FIRM</name>
<dbReference type="GeneID" id="98062025"/>
<dbReference type="OrthoDB" id="9806837at2"/>